<sequence>MPGSVQGEPAYVLHRRPYRETSLLVDLFSLNGGRLTVVAKGANSSRSPLKAQLQPFQPVLVDWQGRSELKTLVQVEVRQADALKGTVNLYSGLYINELLQRVLPAGDAHPHLFAAYIHTLAELSLSVDVEPVLRRFEVAFAEALGYGFDWGKATDTGADVDPAGVYCYEPEQGIVLAPAPTVRLRGLSGATLLQLAGGDYESPDARRMAKRVMRVLVDYLLQGKPLHSRSLFLKG</sequence>
<organism evidence="10 11">
    <name type="scientific">Marinobacter mobilis</name>
    <dbReference type="NCBI Taxonomy" id="488533"/>
    <lineage>
        <taxon>Bacteria</taxon>
        <taxon>Pseudomonadati</taxon>
        <taxon>Pseudomonadota</taxon>
        <taxon>Gammaproteobacteria</taxon>
        <taxon>Pseudomonadales</taxon>
        <taxon>Marinobacteraceae</taxon>
        <taxon>Marinobacter</taxon>
    </lineage>
</organism>
<dbReference type="InterPro" id="IPR022572">
    <property type="entry name" value="DNA_rep/recomb_RecO_N"/>
</dbReference>
<dbReference type="PANTHER" id="PTHR33991">
    <property type="entry name" value="DNA REPAIR PROTEIN RECO"/>
    <property type="match status" value="1"/>
</dbReference>
<keyword evidence="6 8" id="KW-0234">DNA repair</keyword>
<evidence type="ECO:0000256" key="8">
    <source>
        <dbReference type="HAMAP-Rule" id="MF_00201"/>
    </source>
</evidence>
<feature type="domain" description="DNA replication/recombination mediator RecO N-terminal" evidence="9">
    <location>
        <begin position="9"/>
        <end position="78"/>
    </location>
</feature>
<dbReference type="PANTHER" id="PTHR33991:SF1">
    <property type="entry name" value="DNA REPAIR PROTEIN RECO"/>
    <property type="match status" value="1"/>
</dbReference>
<keyword evidence="5 8" id="KW-0233">DNA recombination</keyword>
<dbReference type="AlphaFoldDB" id="A0A1H3A3C6"/>
<proteinExistence type="inferred from homology"/>
<dbReference type="Pfam" id="PF11967">
    <property type="entry name" value="RecO_N"/>
    <property type="match status" value="1"/>
</dbReference>
<dbReference type="Pfam" id="PF02565">
    <property type="entry name" value="RecO_C"/>
    <property type="match status" value="1"/>
</dbReference>
<dbReference type="OrthoDB" id="9804792at2"/>
<dbReference type="NCBIfam" id="TIGR00613">
    <property type="entry name" value="reco"/>
    <property type="match status" value="1"/>
</dbReference>
<evidence type="ECO:0000256" key="4">
    <source>
        <dbReference type="ARBA" id="ARBA00022763"/>
    </source>
</evidence>
<dbReference type="RefSeq" id="WP_091814590.1">
    <property type="nucleotide sequence ID" value="NZ_FNNE01000007.1"/>
</dbReference>
<dbReference type="Gene3D" id="1.20.1440.120">
    <property type="entry name" value="Recombination protein O, C-terminal domain"/>
    <property type="match status" value="1"/>
</dbReference>
<keyword evidence="11" id="KW-1185">Reference proteome</keyword>
<evidence type="ECO:0000256" key="6">
    <source>
        <dbReference type="ARBA" id="ARBA00023204"/>
    </source>
</evidence>
<dbReference type="SUPFAM" id="SSF50249">
    <property type="entry name" value="Nucleic acid-binding proteins"/>
    <property type="match status" value="1"/>
</dbReference>
<evidence type="ECO:0000259" key="9">
    <source>
        <dbReference type="Pfam" id="PF11967"/>
    </source>
</evidence>
<evidence type="ECO:0000256" key="1">
    <source>
        <dbReference type="ARBA" id="ARBA00003065"/>
    </source>
</evidence>
<evidence type="ECO:0000313" key="10">
    <source>
        <dbReference type="EMBL" id="SDX23738.1"/>
    </source>
</evidence>
<protein>
    <recommendedName>
        <fullName evidence="3 8">DNA repair protein RecO</fullName>
    </recommendedName>
    <alternativeName>
        <fullName evidence="7 8">Recombination protein O</fullName>
    </alternativeName>
</protein>
<keyword evidence="4 8" id="KW-0227">DNA damage</keyword>
<dbReference type="SUPFAM" id="SSF57863">
    <property type="entry name" value="ArfGap/RecO-like zinc finger"/>
    <property type="match status" value="1"/>
</dbReference>
<dbReference type="Gene3D" id="2.40.50.140">
    <property type="entry name" value="Nucleic acid-binding proteins"/>
    <property type="match status" value="1"/>
</dbReference>
<dbReference type="InterPro" id="IPR037278">
    <property type="entry name" value="ARFGAP/RecO"/>
</dbReference>
<evidence type="ECO:0000313" key="11">
    <source>
        <dbReference type="Proteomes" id="UP000199675"/>
    </source>
</evidence>
<dbReference type="GO" id="GO:0043590">
    <property type="term" value="C:bacterial nucleoid"/>
    <property type="evidence" value="ECO:0007669"/>
    <property type="project" value="TreeGrafter"/>
</dbReference>
<gene>
    <name evidence="8" type="primary">recO</name>
    <name evidence="10" type="ORF">SAMN04487960_107164</name>
</gene>
<reference evidence="10 11" key="1">
    <citation type="submission" date="2016-10" db="EMBL/GenBank/DDBJ databases">
        <authorList>
            <person name="de Groot N.N."/>
        </authorList>
    </citation>
    <scope>NUCLEOTIDE SEQUENCE [LARGE SCALE GENOMIC DNA]</scope>
    <source>
        <strain evidence="10 11">CGMCC 1.7059</strain>
    </source>
</reference>
<accession>A0A1H3A3C6</accession>
<evidence type="ECO:0000256" key="5">
    <source>
        <dbReference type="ARBA" id="ARBA00023172"/>
    </source>
</evidence>
<dbReference type="EMBL" id="FNNE01000007">
    <property type="protein sequence ID" value="SDX23738.1"/>
    <property type="molecule type" value="Genomic_DNA"/>
</dbReference>
<comment type="similarity">
    <text evidence="2 8">Belongs to the RecO family.</text>
</comment>
<dbReference type="InterPro" id="IPR012340">
    <property type="entry name" value="NA-bd_OB-fold"/>
</dbReference>
<comment type="function">
    <text evidence="1 8">Involved in DNA repair and RecF pathway recombination.</text>
</comment>
<dbReference type="Proteomes" id="UP000199675">
    <property type="component" value="Unassembled WGS sequence"/>
</dbReference>
<evidence type="ECO:0000256" key="3">
    <source>
        <dbReference type="ARBA" id="ARBA00021310"/>
    </source>
</evidence>
<dbReference type="HAMAP" id="MF_00201">
    <property type="entry name" value="RecO"/>
    <property type="match status" value="1"/>
</dbReference>
<evidence type="ECO:0000256" key="2">
    <source>
        <dbReference type="ARBA" id="ARBA00007452"/>
    </source>
</evidence>
<dbReference type="GO" id="GO:0006310">
    <property type="term" value="P:DNA recombination"/>
    <property type="evidence" value="ECO:0007669"/>
    <property type="project" value="UniProtKB-UniRule"/>
</dbReference>
<dbReference type="GO" id="GO:0006302">
    <property type="term" value="P:double-strand break repair"/>
    <property type="evidence" value="ECO:0007669"/>
    <property type="project" value="TreeGrafter"/>
</dbReference>
<dbReference type="STRING" id="488533.SAMN04487960_107164"/>
<name>A0A1H3A3C6_9GAMM</name>
<dbReference type="InterPro" id="IPR003717">
    <property type="entry name" value="RecO"/>
</dbReference>
<dbReference type="InterPro" id="IPR042242">
    <property type="entry name" value="RecO_C"/>
</dbReference>
<evidence type="ECO:0000256" key="7">
    <source>
        <dbReference type="ARBA" id="ARBA00033409"/>
    </source>
</evidence>